<dbReference type="EMBL" id="JAPZBQ010000006">
    <property type="protein sequence ID" value="KAJ5323103.1"/>
    <property type="molecule type" value="Genomic_DNA"/>
</dbReference>
<name>A0A9W9U7Y9_PENBR</name>
<accession>A0A9W9U7Y9</accession>
<sequence length="149" mass="16577">MKPFFTLTAFTALFQVAYSFDPGVYIIALALEPSTILEDTGSGQPLRFETSPLSTNGFWTFATTDHQFFTIQNQPGDYITCETTGDKICSLGKKPQSFELLRSADDDAYVLVEKTSKLFLRLLPQAPKEPGLQLGSNDVYAKFNCNLLE</sequence>
<evidence type="ECO:0000313" key="2">
    <source>
        <dbReference type="EMBL" id="KAJ5323103.1"/>
    </source>
</evidence>
<comment type="caution">
    <text evidence="2">The sequence shown here is derived from an EMBL/GenBank/DDBJ whole genome shotgun (WGS) entry which is preliminary data.</text>
</comment>
<reference evidence="2" key="2">
    <citation type="journal article" date="2023" name="IMA Fungus">
        <title>Comparative genomic study of the Penicillium genus elucidates a diverse pangenome and 15 lateral gene transfer events.</title>
        <authorList>
            <person name="Petersen C."/>
            <person name="Sorensen T."/>
            <person name="Nielsen M.R."/>
            <person name="Sondergaard T.E."/>
            <person name="Sorensen J.L."/>
            <person name="Fitzpatrick D.A."/>
            <person name="Frisvad J.C."/>
            <person name="Nielsen K.L."/>
        </authorList>
    </citation>
    <scope>NUCLEOTIDE SEQUENCE</scope>
    <source>
        <strain evidence="2">IBT 35673</strain>
    </source>
</reference>
<organism evidence="2 3">
    <name type="scientific">Penicillium brevicompactum</name>
    <dbReference type="NCBI Taxonomy" id="5074"/>
    <lineage>
        <taxon>Eukaryota</taxon>
        <taxon>Fungi</taxon>
        <taxon>Dikarya</taxon>
        <taxon>Ascomycota</taxon>
        <taxon>Pezizomycotina</taxon>
        <taxon>Eurotiomycetes</taxon>
        <taxon>Eurotiomycetidae</taxon>
        <taxon>Eurotiales</taxon>
        <taxon>Aspergillaceae</taxon>
        <taxon>Penicillium</taxon>
    </lineage>
</organism>
<dbReference type="Proteomes" id="UP001147695">
    <property type="component" value="Unassembled WGS sequence"/>
</dbReference>
<feature type="signal peptide" evidence="1">
    <location>
        <begin position="1"/>
        <end position="19"/>
    </location>
</feature>
<gene>
    <name evidence="2" type="ORF">N7452_011392</name>
</gene>
<reference evidence="2" key="1">
    <citation type="submission" date="2022-12" db="EMBL/GenBank/DDBJ databases">
        <authorList>
            <person name="Petersen C."/>
        </authorList>
    </citation>
    <scope>NUCLEOTIDE SEQUENCE</scope>
    <source>
        <strain evidence="2">IBT 35673</strain>
    </source>
</reference>
<feature type="chain" id="PRO_5040717635" evidence="1">
    <location>
        <begin position="20"/>
        <end position="149"/>
    </location>
</feature>
<evidence type="ECO:0000256" key="1">
    <source>
        <dbReference type="SAM" id="SignalP"/>
    </source>
</evidence>
<protein>
    <submittedName>
        <fullName evidence="2">Uncharacterized protein</fullName>
    </submittedName>
</protein>
<dbReference type="AlphaFoldDB" id="A0A9W9U7Y9"/>
<keyword evidence="1" id="KW-0732">Signal</keyword>
<evidence type="ECO:0000313" key="3">
    <source>
        <dbReference type="Proteomes" id="UP001147695"/>
    </source>
</evidence>
<proteinExistence type="predicted"/>